<evidence type="ECO:0000313" key="12">
    <source>
        <dbReference type="EMBL" id="PTX64392.1"/>
    </source>
</evidence>
<dbReference type="GO" id="GO:0030170">
    <property type="term" value="F:pyridoxal phosphate binding"/>
    <property type="evidence" value="ECO:0007669"/>
    <property type="project" value="UniProtKB-UniRule"/>
</dbReference>
<evidence type="ECO:0000256" key="9">
    <source>
        <dbReference type="ARBA" id="ARBA00022898"/>
    </source>
</evidence>
<dbReference type="Gene3D" id="3.40.640.10">
    <property type="entry name" value="Type I PLP-dependent aspartate aminotransferase-like (Major domain)"/>
    <property type="match status" value="1"/>
</dbReference>
<evidence type="ECO:0000256" key="11">
    <source>
        <dbReference type="HAMAP-Rule" id="MF_00834"/>
    </source>
</evidence>
<gene>
    <name evidence="11" type="primary">bioA</name>
    <name evidence="12" type="ORF">C8P63_103178</name>
</gene>
<comment type="subcellular location">
    <subcellularLocation>
        <location evidence="2 11">Cytoplasm</location>
    </subcellularLocation>
</comment>
<feature type="binding site" evidence="11">
    <location>
        <position position="288"/>
    </location>
    <ligand>
        <name>substrate</name>
    </ligand>
</feature>
<dbReference type="InterPro" id="IPR015422">
    <property type="entry name" value="PyrdxlP-dep_Trfase_small"/>
</dbReference>
<keyword evidence="8 11" id="KW-0093">Biotin biosynthesis</keyword>
<evidence type="ECO:0000256" key="8">
    <source>
        <dbReference type="ARBA" id="ARBA00022756"/>
    </source>
</evidence>
<keyword evidence="13" id="KW-1185">Reference proteome</keyword>
<dbReference type="PANTHER" id="PTHR42684:SF17">
    <property type="entry name" value="ADENOSYLMETHIONINE-8-AMINO-7-OXONONANOATE AMINOTRANSFERASE"/>
    <property type="match status" value="1"/>
</dbReference>
<dbReference type="Proteomes" id="UP000244240">
    <property type="component" value="Unassembled WGS sequence"/>
</dbReference>
<dbReference type="CDD" id="cd00610">
    <property type="entry name" value="OAT_like"/>
    <property type="match status" value="1"/>
</dbReference>
<dbReference type="InterPro" id="IPR005814">
    <property type="entry name" value="Aminotrans_3"/>
</dbReference>
<dbReference type="Pfam" id="PF00202">
    <property type="entry name" value="Aminotran_3"/>
    <property type="match status" value="1"/>
</dbReference>
<feature type="site" description="Participates in the substrate recognition with KAPA and in a stacking interaction with the adenine ring of SAM" evidence="11">
    <location>
        <position position="25"/>
    </location>
</feature>
<dbReference type="FunFam" id="3.40.640.10:FF:000078">
    <property type="entry name" value="Adenosylmethionine-8-amino-7-oxononanoate aminotransferase"/>
    <property type="match status" value="1"/>
</dbReference>
<organism evidence="12 13">
    <name type="scientific">Melghirimyces profundicolus</name>
    <dbReference type="NCBI Taxonomy" id="1242148"/>
    <lineage>
        <taxon>Bacteria</taxon>
        <taxon>Bacillati</taxon>
        <taxon>Bacillota</taxon>
        <taxon>Bacilli</taxon>
        <taxon>Bacillales</taxon>
        <taxon>Thermoactinomycetaceae</taxon>
        <taxon>Melghirimyces</taxon>
    </lineage>
</organism>
<accession>A0A2T6C7W3</accession>
<reference evidence="12 13" key="1">
    <citation type="submission" date="2018-04" db="EMBL/GenBank/DDBJ databases">
        <title>Genomic Encyclopedia of Archaeal and Bacterial Type Strains, Phase II (KMG-II): from individual species to whole genera.</title>
        <authorList>
            <person name="Goeker M."/>
        </authorList>
    </citation>
    <scope>NUCLEOTIDE SEQUENCE [LARGE SCALE GENOMIC DNA]</scope>
    <source>
        <strain evidence="12 13">DSM 45787</strain>
    </source>
</reference>
<feature type="binding site" evidence="11">
    <location>
        <position position="259"/>
    </location>
    <ligand>
        <name>pyridoxal 5'-phosphate</name>
        <dbReference type="ChEBI" id="CHEBI:597326"/>
    </ligand>
</feature>
<comment type="catalytic activity">
    <reaction evidence="11">
        <text>(8S)-8-amino-7-oxononanoate + S-adenosyl-L-methionine = S-adenosyl-4-methylsulfanyl-2-oxobutanoate + (7R,8S)-7,8-diammoniononanoate</text>
        <dbReference type="Rhea" id="RHEA:16861"/>
        <dbReference type="ChEBI" id="CHEBI:16490"/>
        <dbReference type="ChEBI" id="CHEBI:59789"/>
        <dbReference type="ChEBI" id="CHEBI:149468"/>
        <dbReference type="ChEBI" id="CHEBI:149469"/>
        <dbReference type="EC" id="2.6.1.62"/>
    </reaction>
</comment>
<feature type="binding site" evidence="11">
    <location>
        <begin position="324"/>
        <end position="325"/>
    </location>
    <ligand>
        <name>pyridoxal 5'-phosphate</name>
        <dbReference type="ChEBI" id="CHEBI:597326"/>
    </ligand>
</feature>
<keyword evidence="4 11" id="KW-0963">Cytoplasm</keyword>
<evidence type="ECO:0000256" key="10">
    <source>
        <dbReference type="ARBA" id="ARBA00060970"/>
    </source>
</evidence>
<comment type="function">
    <text evidence="11">Catalyzes the transfer of the alpha-amino group from S-adenosyl-L-methionine (SAM) to 7-keto-8-aminopelargonic acid (KAPA) to form 7,8-diaminopelargonic acid (DAPA). It is the only aminotransferase known to utilize SAM as an amino donor.</text>
</comment>
<feature type="binding site" evidence="11">
    <location>
        <position position="418"/>
    </location>
    <ligand>
        <name>substrate</name>
    </ligand>
</feature>
<evidence type="ECO:0000256" key="2">
    <source>
        <dbReference type="ARBA" id="ARBA00004496"/>
    </source>
</evidence>
<evidence type="ECO:0000256" key="1">
    <source>
        <dbReference type="ARBA" id="ARBA00001933"/>
    </source>
</evidence>
<proteinExistence type="inferred from homology"/>
<dbReference type="GO" id="GO:0009102">
    <property type="term" value="P:biotin biosynthetic process"/>
    <property type="evidence" value="ECO:0007669"/>
    <property type="project" value="UniProtKB-UniRule"/>
</dbReference>
<dbReference type="SUPFAM" id="SSF53383">
    <property type="entry name" value="PLP-dependent transferases"/>
    <property type="match status" value="1"/>
</dbReference>
<protein>
    <recommendedName>
        <fullName evidence="11">Adenosylmethionine-8-amino-7-oxononanoate aminotransferase</fullName>
        <ecNumber evidence="11">2.6.1.62</ecNumber>
    </recommendedName>
    <alternativeName>
        <fullName evidence="11">7,8-diamino-pelargonic acid aminotransferase</fullName>
        <shortName evidence="11">DAPA AT</shortName>
        <shortName evidence="11">DAPA aminotransferase</shortName>
    </alternativeName>
    <alternativeName>
        <fullName evidence="11">7,8-diaminononanoate synthase</fullName>
        <shortName evidence="11">DANS</shortName>
    </alternativeName>
    <alternativeName>
        <fullName evidence="11">Diaminopelargonic acid synthase</fullName>
    </alternativeName>
</protein>
<feature type="binding site" evidence="11">
    <location>
        <begin position="122"/>
        <end position="123"/>
    </location>
    <ligand>
        <name>pyridoxal 5'-phosphate</name>
        <dbReference type="ChEBI" id="CHEBI:597326"/>
    </ligand>
</feature>
<dbReference type="OrthoDB" id="9807885at2"/>
<dbReference type="UniPathway" id="UPA00078">
    <property type="reaction ID" value="UER00160"/>
</dbReference>
<keyword evidence="6 11" id="KW-0808">Transferase</keyword>
<comment type="cofactor">
    <cofactor evidence="1 11">
        <name>pyridoxal 5'-phosphate</name>
        <dbReference type="ChEBI" id="CHEBI:597326"/>
    </cofactor>
</comment>
<comment type="caution">
    <text evidence="11">Lacks conserved residue(s) required for the propagation of feature annotation.</text>
</comment>
<dbReference type="Gene3D" id="3.90.1150.10">
    <property type="entry name" value="Aspartate Aminotransferase, domain 1"/>
    <property type="match status" value="1"/>
</dbReference>
<dbReference type="EMBL" id="QBKR01000003">
    <property type="protein sequence ID" value="PTX64392.1"/>
    <property type="molecule type" value="Genomic_DNA"/>
</dbReference>
<dbReference type="InterPro" id="IPR005815">
    <property type="entry name" value="BioA"/>
</dbReference>
<sequence length="454" mass="50766">MNRTETCFTYEELLEKNRQYLWNPFTQMKEYLSDQPVIVERGNGVKLVDVEGKEYWDGNASVWLNPLGHNRRELNEAITEQLQKIAHSTLLGCSNVPAIQLAEKLVEITPARLQKVFYSDSGAEAVEIALKMACLYWKHRGRPEKTTFLSMRNAYHGDTVGAVSVGGIDLFHAAYGALLFSTEKVSYPYPYRFDGSVEACKEACLEELEQRLRGKGDEIAGVVVEPMVQGAGGIILMPPGYLKEVEKLCRKHGVLLIADEVATGFGRTGRMFACEHEGVEPDLMTLGKKLTGGYLPVAATLTSDEVYDAFFGDHREAKTFFHGHSYTGNQLGCAVALENLAIYEREGIVEHVQQTAPKLAEMLRPLSELAHVGEVRQLGFTVGIELVRDKAARTPYAWEEAIGNRVCRRARELGMLTRPLGHVITFMPPLISREEELQAMVDILIRSVREVTEE</sequence>
<dbReference type="InterPro" id="IPR015421">
    <property type="entry name" value="PyrdxlP-dep_Trfase_major"/>
</dbReference>
<keyword evidence="9 11" id="KW-0663">Pyridoxal phosphate</keyword>
<dbReference type="InterPro" id="IPR049704">
    <property type="entry name" value="Aminotrans_3_PPA_site"/>
</dbReference>
<evidence type="ECO:0000256" key="4">
    <source>
        <dbReference type="ARBA" id="ARBA00022490"/>
    </source>
</evidence>
<comment type="caution">
    <text evidence="12">The sequence shown here is derived from an EMBL/GenBank/DDBJ whole genome shotgun (WGS) entry which is preliminary data.</text>
</comment>
<dbReference type="AlphaFoldDB" id="A0A2T6C7W3"/>
<dbReference type="HAMAP" id="MF_00834">
    <property type="entry name" value="BioA"/>
    <property type="match status" value="1"/>
</dbReference>
<keyword evidence="7 11" id="KW-0949">S-adenosyl-L-methionine</keyword>
<keyword evidence="5 11" id="KW-0032">Aminotransferase</keyword>
<evidence type="ECO:0000256" key="3">
    <source>
        <dbReference type="ARBA" id="ARBA00011738"/>
    </source>
</evidence>
<evidence type="ECO:0000256" key="7">
    <source>
        <dbReference type="ARBA" id="ARBA00022691"/>
    </source>
</evidence>
<dbReference type="PIRSF" id="PIRSF000521">
    <property type="entry name" value="Transaminase_4ab_Lys_Orn"/>
    <property type="match status" value="1"/>
</dbReference>
<feature type="binding site" evidence="11">
    <location>
        <position position="323"/>
    </location>
    <ligand>
        <name>substrate</name>
    </ligand>
</feature>
<dbReference type="PANTHER" id="PTHR42684">
    <property type="entry name" value="ADENOSYLMETHIONINE-8-AMINO-7-OXONONANOATE AMINOTRANSFERASE"/>
    <property type="match status" value="1"/>
</dbReference>
<evidence type="ECO:0000256" key="5">
    <source>
        <dbReference type="ARBA" id="ARBA00022576"/>
    </source>
</evidence>
<dbReference type="EC" id="2.6.1.62" evidence="11"/>
<dbReference type="InterPro" id="IPR015424">
    <property type="entry name" value="PyrdxlP-dep_Trfase"/>
</dbReference>
<dbReference type="NCBIfam" id="TIGR00508">
    <property type="entry name" value="bioA"/>
    <property type="match status" value="1"/>
</dbReference>
<dbReference type="GO" id="GO:0004015">
    <property type="term" value="F:adenosylmethionine-8-amino-7-oxononanoate transaminase activity"/>
    <property type="evidence" value="ECO:0007669"/>
    <property type="project" value="UniProtKB-UniRule"/>
</dbReference>
<evidence type="ECO:0000313" key="13">
    <source>
        <dbReference type="Proteomes" id="UP000244240"/>
    </source>
</evidence>
<feature type="binding site" evidence="11">
    <location>
        <position position="155"/>
    </location>
    <ligand>
        <name>substrate</name>
    </ligand>
</feature>
<feature type="modified residue" description="N6-(pyridoxal phosphate)lysine" evidence="11">
    <location>
        <position position="288"/>
    </location>
</feature>
<comment type="similarity">
    <text evidence="10 11">Belongs to the class-III pyridoxal-phosphate-dependent aminotransferase family. BioA subfamily.</text>
</comment>
<evidence type="ECO:0000256" key="6">
    <source>
        <dbReference type="ARBA" id="ARBA00022679"/>
    </source>
</evidence>
<dbReference type="GO" id="GO:0005737">
    <property type="term" value="C:cytoplasm"/>
    <property type="evidence" value="ECO:0007669"/>
    <property type="project" value="UniProtKB-SubCell"/>
</dbReference>
<comment type="subunit">
    <text evidence="3 11">Homodimer.</text>
</comment>
<comment type="pathway">
    <text evidence="11">Cofactor biosynthesis; biotin biosynthesis; 7,8-diaminononanoate from 8-amino-7-oxononanoate (SAM route): step 1/1.</text>
</comment>
<dbReference type="PROSITE" id="PS00600">
    <property type="entry name" value="AA_TRANSFER_CLASS_3"/>
    <property type="match status" value="1"/>
</dbReference>
<name>A0A2T6C7W3_9BACL</name>
<dbReference type="RefSeq" id="WP_108021941.1">
    <property type="nucleotide sequence ID" value="NZ_QBKR01000003.1"/>
</dbReference>